<dbReference type="SUPFAM" id="SSF49854">
    <property type="entry name" value="Spermadhesin, CUB domain"/>
    <property type="match status" value="4"/>
</dbReference>
<sequence length="772" mass="86588">FYYYSLKEDKAIQTKNDAANVYKVQRSILRKKNTSFFRKLVTQVCPNGMTNITASGGELIYPESGSYGKNETKCWSITVPDTYAGILYHFSRNLRCGSMGVFKSKQIVTAASVIVLLLFFGKGQCDSICPNGITNITASSGELKYPESGTYVCPNGITNITASSGELVYPESGSYGKNETKCWSITVPDTYAGIRYYFSRVDVEMCSDCKCDYLQRETTYSHLHQQTKLCGRYSYNYLHGYILNVDWTAGFFTDVFFGSTGYLRFVSDGTVHYTGFKLTFIAFSMPAGETNYLNATEGETIDFGTPKVDVENYPSNYAEQWILIVPEGMQVQIDFDIFELEDSEDCKNDYVEFREASIMVGDPKTISGAYGPILTGRLCGNAKPKSILSQGNMVWVQFLSDRNSTTVNKGFKASFKAEQGSGLLVSRPMMLLHFSAFITHVSKNNLMGVFTSNQLVTVASIIVLTLFFNKGHCDSICPNGMTNITASSGELEYPESGTYGKNETKCWSITVPETYYGIRYRFSRIDVEVCSGCECDYLQRGNSYNYLHMHSKLCGRYSYNYLQGYVFNVYWTDGFTNVVSGSTVYLRFVSDNTVHYTGFKLSFIATSRTAGRVNYLNATEDETIEFGTPKVDIENYPSNYAEQWILIVPEGRKVQIDFDIFELEDSEDCKNDYVEFREASIMVGDPKRIYGHFGPILTGRLCGNAKLKSILSQGNMVWVQFLSDRNSTTVNKGFKASFKAGKRIACKPSNDASFSLSFDRACVKEQLVVVLS</sequence>
<dbReference type="PANTHER" id="PTHR24251:SF37">
    <property type="entry name" value="CUB DOMAIN-CONTAINING PROTEIN"/>
    <property type="match status" value="1"/>
</dbReference>
<evidence type="ECO:0000259" key="4">
    <source>
        <dbReference type="PROSITE" id="PS01180"/>
    </source>
</evidence>
<feature type="domain" description="CUB" evidence="4">
    <location>
        <begin position="153"/>
        <end position="283"/>
    </location>
</feature>
<feature type="domain" description="CUB" evidence="4">
    <location>
        <begin position="609"/>
        <end position="741"/>
    </location>
</feature>
<keyword evidence="2" id="KW-1015">Disulfide bond</keyword>
<evidence type="ECO:0000313" key="6">
    <source>
        <dbReference type="Proteomes" id="UP000275408"/>
    </source>
</evidence>
<dbReference type="CDD" id="cd00041">
    <property type="entry name" value="CUB"/>
    <property type="match status" value="4"/>
</dbReference>
<dbReference type="PANTHER" id="PTHR24251">
    <property type="entry name" value="OVOCHYMASE-RELATED"/>
    <property type="match status" value="1"/>
</dbReference>
<dbReference type="PROSITE" id="PS01180">
    <property type="entry name" value="CUB"/>
    <property type="match status" value="4"/>
</dbReference>
<comment type="caution">
    <text evidence="3">Lacks conserved residue(s) required for the propagation of feature annotation.</text>
</comment>
<keyword evidence="1" id="KW-0677">Repeat</keyword>
<evidence type="ECO:0000256" key="1">
    <source>
        <dbReference type="ARBA" id="ARBA00022737"/>
    </source>
</evidence>
<gene>
    <name evidence="5" type="ORF">pdam_00015932</name>
</gene>
<dbReference type="InterPro" id="IPR017896">
    <property type="entry name" value="4Fe4S_Fe-S-bd"/>
</dbReference>
<evidence type="ECO:0000256" key="2">
    <source>
        <dbReference type="ARBA" id="ARBA00023157"/>
    </source>
</evidence>
<organism evidence="5 6">
    <name type="scientific">Pocillopora damicornis</name>
    <name type="common">Cauliflower coral</name>
    <name type="synonym">Millepora damicornis</name>
    <dbReference type="NCBI Taxonomy" id="46731"/>
    <lineage>
        <taxon>Eukaryota</taxon>
        <taxon>Metazoa</taxon>
        <taxon>Cnidaria</taxon>
        <taxon>Anthozoa</taxon>
        <taxon>Hexacorallia</taxon>
        <taxon>Scleractinia</taxon>
        <taxon>Astrocoeniina</taxon>
        <taxon>Pocilloporidae</taxon>
        <taxon>Pocillopora</taxon>
    </lineage>
</organism>
<evidence type="ECO:0000313" key="5">
    <source>
        <dbReference type="EMBL" id="RMX57975.1"/>
    </source>
</evidence>
<feature type="non-terminal residue" evidence="5">
    <location>
        <position position="772"/>
    </location>
</feature>
<protein>
    <recommendedName>
        <fullName evidence="4">CUB domain-containing protein</fullName>
    </recommendedName>
</protein>
<dbReference type="InterPro" id="IPR000859">
    <property type="entry name" value="CUB_dom"/>
</dbReference>
<dbReference type="Gene3D" id="2.60.120.290">
    <property type="entry name" value="Spermadhesin, CUB domain"/>
    <property type="match status" value="4"/>
</dbReference>
<dbReference type="OrthoDB" id="6116165at2759"/>
<reference evidence="5 6" key="1">
    <citation type="journal article" date="2018" name="Sci. Rep.">
        <title>Comparative analysis of the Pocillopora damicornis genome highlights role of immune system in coral evolution.</title>
        <authorList>
            <person name="Cunning R."/>
            <person name="Bay R.A."/>
            <person name="Gillette P."/>
            <person name="Baker A.C."/>
            <person name="Traylor-Knowles N."/>
        </authorList>
    </citation>
    <scope>NUCLEOTIDE SEQUENCE [LARGE SCALE GENOMIC DNA]</scope>
    <source>
        <strain evidence="5">RSMAS</strain>
        <tissue evidence="5">Whole animal</tissue>
    </source>
</reference>
<dbReference type="SMART" id="SM00042">
    <property type="entry name" value="CUB"/>
    <property type="match status" value="4"/>
</dbReference>
<dbReference type="Proteomes" id="UP000275408">
    <property type="component" value="Unassembled WGS sequence"/>
</dbReference>
<dbReference type="Pfam" id="PF00431">
    <property type="entry name" value="CUB"/>
    <property type="match status" value="3"/>
</dbReference>
<dbReference type="EMBL" id="RCHS01000557">
    <property type="protein sequence ID" value="RMX57975.1"/>
    <property type="molecule type" value="Genomic_DNA"/>
</dbReference>
<keyword evidence="6" id="KW-1185">Reference proteome</keyword>
<feature type="domain" description="CUB" evidence="4">
    <location>
        <begin position="289"/>
        <end position="418"/>
    </location>
</feature>
<name>A0A3M6UWG0_POCDA</name>
<dbReference type="Pfam" id="PF12801">
    <property type="entry name" value="Fer4_5"/>
    <property type="match status" value="2"/>
</dbReference>
<feature type="domain" description="CUB" evidence="4">
    <location>
        <begin position="477"/>
        <end position="606"/>
    </location>
</feature>
<comment type="caution">
    <text evidence="5">The sequence shown here is derived from an EMBL/GenBank/DDBJ whole genome shotgun (WGS) entry which is preliminary data.</text>
</comment>
<dbReference type="InterPro" id="IPR035914">
    <property type="entry name" value="Sperma_CUB_dom_sf"/>
</dbReference>
<proteinExistence type="predicted"/>
<evidence type="ECO:0000256" key="3">
    <source>
        <dbReference type="PROSITE-ProRule" id="PRU00059"/>
    </source>
</evidence>
<feature type="non-terminal residue" evidence="5">
    <location>
        <position position="1"/>
    </location>
</feature>
<accession>A0A3M6UWG0</accession>
<dbReference type="AlphaFoldDB" id="A0A3M6UWG0"/>